<accession>A0A8M1K5C4</accession>
<keyword evidence="1" id="KW-0547">Nucleotide-binding</keyword>
<dbReference type="PANTHER" id="PTHR10903">
    <property type="entry name" value="GTPASE, IMAP FAMILY MEMBER-RELATED"/>
    <property type="match status" value="1"/>
</dbReference>
<reference evidence="5" key="1">
    <citation type="submission" date="2025-08" db="UniProtKB">
        <authorList>
            <consortium name="RefSeq"/>
        </authorList>
    </citation>
    <scope>IDENTIFICATION</scope>
</reference>
<protein>
    <submittedName>
        <fullName evidence="5">GTPase IMAP family member 8-like</fullName>
    </submittedName>
</protein>
<dbReference type="GeneID" id="116218141"/>
<organism evidence="4 5">
    <name type="scientific">Clupea harengus</name>
    <name type="common">Atlantic herring</name>
    <dbReference type="NCBI Taxonomy" id="7950"/>
    <lineage>
        <taxon>Eukaryota</taxon>
        <taxon>Metazoa</taxon>
        <taxon>Chordata</taxon>
        <taxon>Craniata</taxon>
        <taxon>Vertebrata</taxon>
        <taxon>Euteleostomi</taxon>
        <taxon>Actinopterygii</taxon>
        <taxon>Neopterygii</taxon>
        <taxon>Teleostei</taxon>
        <taxon>Clupei</taxon>
        <taxon>Clupeiformes</taxon>
        <taxon>Clupeoidei</taxon>
        <taxon>Clupeidae</taxon>
        <taxon>Clupea</taxon>
    </lineage>
</organism>
<keyword evidence="2" id="KW-0342">GTP-binding</keyword>
<evidence type="ECO:0000313" key="5">
    <source>
        <dbReference type="RefSeq" id="XP_042558892.1"/>
    </source>
</evidence>
<name>A0A8M1K5C4_CLUHA</name>
<dbReference type="InterPro" id="IPR045058">
    <property type="entry name" value="GIMA/IAN/Toc"/>
</dbReference>
<gene>
    <name evidence="5" type="primary">LOC116218141</name>
</gene>
<evidence type="ECO:0000256" key="2">
    <source>
        <dbReference type="ARBA" id="ARBA00023134"/>
    </source>
</evidence>
<evidence type="ECO:0000313" key="4">
    <source>
        <dbReference type="Proteomes" id="UP000515152"/>
    </source>
</evidence>
<dbReference type="Pfam" id="PF04548">
    <property type="entry name" value="AIG1"/>
    <property type="match status" value="1"/>
</dbReference>
<proteinExistence type="predicted"/>
<dbReference type="InterPro" id="IPR006703">
    <property type="entry name" value="G_AIG1"/>
</dbReference>
<feature type="domain" description="AIG1-type G" evidence="3">
    <location>
        <begin position="14"/>
        <end position="208"/>
    </location>
</feature>
<dbReference type="PANTHER" id="PTHR10903:SF107">
    <property type="entry name" value="GTPASE IMAP FAMILY MEMBER 4-LIKE-RELATED"/>
    <property type="match status" value="1"/>
</dbReference>
<dbReference type="OrthoDB" id="9982588at2759"/>
<evidence type="ECO:0000256" key="1">
    <source>
        <dbReference type="ARBA" id="ARBA00022741"/>
    </source>
</evidence>
<dbReference type="AlphaFoldDB" id="A0A8M1K5C4"/>
<sequence length="267" mass="30448">MTDTASHAGGSNVLSQMRIVLMGSRYSGKSSTGNTILGRRDVFGATTEECVSQEGVVFGRKVTVVEVPAWRGRYFPLESLETIQRRLSDNLSLCPPGPHALLMVIPLETIRGKEWLVEELLEYPIESVWGHTIVLITGGDALGDTDIETLIHKEVRELMRLCGNRYHVMDNKNWGDGHQVEVLLEKIEEMVAAQGGRCFEMDDEISQEVERRRREVGERARRRLQRTEKRRKTLRGLLAAYPGLKVKRHSFTEISWVQLINLRTYIF</sequence>
<dbReference type="GO" id="GO:0005525">
    <property type="term" value="F:GTP binding"/>
    <property type="evidence" value="ECO:0007669"/>
    <property type="project" value="UniProtKB-KW"/>
</dbReference>
<dbReference type="RefSeq" id="XP_042558892.1">
    <property type="nucleotide sequence ID" value="XM_042702958.1"/>
</dbReference>
<evidence type="ECO:0000259" key="3">
    <source>
        <dbReference type="PROSITE" id="PS51720"/>
    </source>
</evidence>
<dbReference type="PROSITE" id="PS51720">
    <property type="entry name" value="G_AIG1"/>
    <property type="match status" value="1"/>
</dbReference>
<keyword evidence="4" id="KW-1185">Reference proteome</keyword>
<dbReference type="Proteomes" id="UP000515152">
    <property type="component" value="Chromosome 21"/>
</dbReference>
<dbReference type="KEGG" id="char:116218141"/>